<evidence type="ECO:0000313" key="3">
    <source>
        <dbReference type="Proteomes" id="UP001212803"/>
    </source>
</evidence>
<accession>A0ABY7M4X1</accession>
<dbReference type="EMBL" id="CP115149">
    <property type="protein sequence ID" value="WBL35415.1"/>
    <property type="molecule type" value="Genomic_DNA"/>
</dbReference>
<evidence type="ECO:0000313" key="2">
    <source>
        <dbReference type="EMBL" id="WBL35415.1"/>
    </source>
</evidence>
<evidence type="ECO:0000259" key="1">
    <source>
        <dbReference type="Pfam" id="PF01458"/>
    </source>
</evidence>
<dbReference type="PANTHER" id="PTHR43575:SF1">
    <property type="entry name" value="PROTEIN ABCI7, CHLOROPLASTIC"/>
    <property type="match status" value="1"/>
</dbReference>
<dbReference type="Pfam" id="PF01458">
    <property type="entry name" value="SUFBD_core"/>
    <property type="match status" value="1"/>
</dbReference>
<dbReference type="PANTHER" id="PTHR43575">
    <property type="entry name" value="PROTEIN ABCI7, CHLOROPLASTIC"/>
    <property type="match status" value="1"/>
</dbReference>
<dbReference type="RefSeq" id="WP_270055941.1">
    <property type="nucleotide sequence ID" value="NZ_CP115149.1"/>
</dbReference>
<reference evidence="2 3" key="1">
    <citation type="journal article" date="2023" name="ISME J.">
        <title>Thermophilic Dehalococcoidia with unusual traits shed light on an unexpected past.</title>
        <authorList>
            <person name="Palmer M."/>
            <person name="Covington J.K."/>
            <person name="Zhou E.M."/>
            <person name="Thomas S.C."/>
            <person name="Habib N."/>
            <person name="Seymour C.O."/>
            <person name="Lai D."/>
            <person name="Johnston J."/>
            <person name="Hashimi A."/>
            <person name="Jiao J.Y."/>
            <person name="Muok A.R."/>
            <person name="Liu L."/>
            <person name="Xian W.D."/>
            <person name="Zhi X.Y."/>
            <person name="Li M.M."/>
            <person name="Silva L.P."/>
            <person name="Bowen B.P."/>
            <person name="Louie K."/>
            <person name="Briegel A."/>
            <person name="Pett-Ridge J."/>
            <person name="Weber P.K."/>
            <person name="Tocheva E.I."/>
            <person name="Woyke T."/>
            <person name="Northen T.R."/>
            <person name="Mayali X."/>
            <person name="Li W.J."/>
            <person name="Hedlund B.P."/>
        </authorList>
    </citation>
    <scope>NUCLEOTIDE SEQUENCE [LARGE SCALE GENOMIC DNA]</scope>
    <source>
        <strain evidence="2 3">YIM 72310</strain>
    </source>
</reference>
<dbReference type="SUPFAM" id="SSF101960">
    <property type="entry name" value="Stabilizer of iron transporter SufD"/>
    <property type="match status" value="1"/>
</dbReference>
<keyword evidence="3" id="KW-1185">Reference proteome</keyword>
<feature type="domain" description="SUF system FeS cluster assembly SufBD core" evidence="1">
    <location>
        <begin position="134"/>
        <end position="363"/>
    </location>
</feature>
<sequence length="391" mass="42302">MSRELGAQLGDPEWLARLRGEAARLADELDWPNSYQSRPWKYYDARGIDLARYPAEQDEAIAVEAPDGVTVTTLGFAEGATAERLAGALGTAVAPGIDRFTALHYALLREAVIVDVPANAEPASPVRIRRTVGGQQFAAPHTVIVTGPNSRVTVVEEYSSDGADILAVPAAEVIPGPGSEVRYYVVHRWGPATRSFGYQRMLGAERDAAFQNLQLVLSGRVVKGQMESSLIGRGTGSELLGLAYGRGEEYVDFYTLQDHIGPDTRSDLLYKAALRDSARSVYYGLTRVGLGAKNADANQENRNLLLSKTARADSDPVLEILTSNVIRASHGATAGPVDEEQLFYLQTRGIPRPAAEAMLVWAFLEEVVSRVPDAALREELLGLLEAKVRGA</sequence>
<protein>
    <submittedName>
        <fullName evidence="2">SufD family Fe-S cluster assembly protein</fullName>
    </submittedName>
</protein>
<name>A0ABY7M4X1_9CHLR</name>
<organism evidence="2 3">
    <name type="scientific">Tepidiforma flava</name>
    <dbReference type="NCBI Taxonomy" id="3004094"/>
    <lineage>
        <taxon>Bacteria</taxon>
        <taxon>Bacillati</taxon>
        <taxon>Chloroflexota</taxon>
        <taxon>Tepidiformia</taxon>
        <taxon>Tepidiformales</taxon>
        <taxon>Tepidiformaceae</taxon>
        <taxon>Tepidiforma</taxon>
    </lineage>
</organism>
<gene>
    <name evidence="2" type="ORF">O0235_11595</name>
</gene>
<proteinExistence type="predicted"/>
<dbReference type="InterPro" id="IPR055346">
    <property type="entry name" value="Fe-S_cluster_assembly_SufBD"/>
</dbReference>
<dbReference type="InterPro" id="IPR000825">
    <property type="entry name" value="SUF_FeS_clus_asmbl_SufBD_core"/>
</dbReference>
<dbReference type="InterPro" id="IPR037284">
    <property type="entry name" value="SUF_FeS_clus_asmbl_SufBD_sf"/>
</dbReference>
<dbReference type="Proteomes" id="UP001212803">
    <property type="component" value="Chromosome"/>
</dbReference>